<dbReference type="InterPro" id="IPR026332">
    <property type="entry name" value="HutW"/>
</dbReference>
<gene>
    <name evidence="7" type="ORF">OFBG_01044</name>
</gene>
<dbReference type="GO" id="GO:0003824">
    <property type="term" value="F:catalytic activity"/>
    <property type="evidence" value="ECO:0007669"/>
    <property type="project" value="InterPro"/>
</dbReference>
<evidence type="ECO:0000256" key="3">
    <source>
        <dbReference type="ARBA" id="ARBA00022723"/>
    </source>
</evidence>
<name>C3X9Z0_OXAFO</name>
<dbReference type="SFLD" id="SFLDS00029">
    <property type="entry name" value="Radical_SAM"/>
    <property type="match status" value="1"/>
</dbReference>
<comment type="cofactor">
    <cofactor evidence="1">
        <name>[4Fe-4S] cluster</name>
        <dbReference type="ChEBI" id="CHEBI:49883"/>
    </cofactor>
</comment>
<dbReference type="eggNOG" id="COG0635">
    <property type="taxonomic scope" value="Bacteria"/>
</dbReference>
<dbReference type="InterPro" id="IPR006638">
    <property type="entry name" value="Elp3/MiaA/NifB-like_rSAM"/>
</dbReference>
<dbReference type="InterPro" id="IPR007197">
    <property type="entry name" value="rSAM"/>
</dbReference>
<dbReference type="CDD" id="cd01335">
    <property type="entry name" value="Radical_SAM"/>
    <property type="match status" value="1"/>
</dbReference>
<keyword evidence="8" id="KW-1185">Reference proteome</keyword>
<dbReference type="GO" id="GO:0046872">
    <property type="term" value="F:metal ion binding"/>
    <property type="evidence" value="ECO:0007669"/>
    <property type="project" value="UniProtKB-KW"/>
</dbReference>
<dbReference type="GO" id="GO:0051539">
    <property type="term" value="F:4 iron, 4 sulfur cluster binding"/>
    <property type="evidence" value="ECO:0007669"/>
    <property type="project" value="TreeGrafter"/>
</dbReference>
<evidence type="ECO:0000256" key="5">
    <source>
        <dbReference type="ARBA" id="ARBA00023014"/>
    </source>
</evidence>
<dbReference type="InterPro" id="IPR013785">
    <property type="entry name" value="Aldolase_TIM"/>
</dbReference>
<dbReference type="PANTHER" id="PTHR13932:SF9">
    <property type="entry name" value="COPROPORPHYRINOGEN III OXIDASE"/>
    <property type="match status" value="1"/>
</dbReference>
<dbReference type="AlphaFoldDB" id="C3X9Z0"/>
<keyword evidence="4" id="KW-0408">Iron</keyword>
<dbReference type="InterPro" id="IPR034505">
    <property type="entry name" value="Coproporphyrinogen-III_oxidase"/>
</dbReference>
<evidence type="ECO:0000256" key="4">
    <source>
        <dbReference type="ARBA" id="ARBA00023004"/>
    </source>
</evidence>
<keyword evidence="5" id="KW-0411">Iron-sulfur</keyword>
<proteinExistence type="predicted"/>
<evidence type="ECO:0000256" key="1">
    <source>
        <dbReference type="ARBA" id="ARBA00001966"/>
    </source>
</evidence>
<evidence type="ECO:0000313" key="8">
    <source>
        <dbReference type="Proteomes" id="UP000005089"/>
    </source>
</evidence>
<dbReference type="PROSITE" id="PS51918">
    <property type="entry name" value="RADICAL_SAM"/>
    <property type="match status" value="1"/>
</dbReference>
<dbReference type="STRING" id="847.BRW83_1102"/>
<organism evidence="7 8">
    <name type="scientific">Oxalobacter formigenes OXCC13</name>
    <dbReference type="NCBI Taxonomy" id="556269"/>
    <lineage>
        <taxon>Bacteria</taxon>
        <taxon>Pseudomonadati</taxon>
        <taxon>Pseudomonadota</taxon>
        <taxon>Betaproteobacteria</taxon>
        <taxon>Burkholderiales</taxon>
        <taxon>Oxalobacteraceae</taxon>
        <taxon>Oxalobacter</taxon>
    </lineage>
</organism>
<keyword evidence="2" id="KW-0949">S-adenosyl-L-methionine</keyword>
<dbReference type="SFLD" id="SFLDG01082">
    <property type="entry name" value="B12-binding_domain_containing"/>
    <property type="match status" value="1"/>
</dbReference>
<accession>C3X9Z0</accession>
<evidence type="ECO:0000259" key="6">
    <source>
        <dbReference type="PROSITE" id="PS51918"/>
    </source>
</evidence>
<dbReference type="EMBL" id="GG658170">
    <property type="protein sequence ID" value="EEO30016.1"/>
    <property type="molecule type" value="Genomic_DNA"/>
</dbReference>
<evidence type="ECO:0000313" key="7">
    <source>
        <dbReference type="EMBL" id="EEO30016.1"/>
    </source>
</evidence>
<reference evidence="7 8" key="1">
    <citation type="submission" date="2009-02" db="EMBL/GenBank/DDBJ databases">
        <title>The Genome Sequence of Oxalobacter formigenes OXCC13.</title>
        <authorList>
            <consortium name="The Broad Institute Genome Sequencing Platform"/>
            <person name="Ward D."/>
            <person name="Young S.K."/>
            <person name="Kodira C.D."/>
            <person name="Zeng Q."/>
            <person name="Koehrsen M."/>
            <person name="Alvarado L."/>
            <person name="Berlin A."/>
            <person name="Borenstein D."/>
            <person name="Chen Z."/>
            <person name="Engels R."/>
            <person name="Freedman E."/>
            <person name="Gellesch M."/>
            <person name="Goldberg J."/>
            <person name="Griggs A."/>
            <person name="Gujja S."/>
            <person name="Heiman D."/>
            <person name="Hepburn T."/>
            <person name="Howarth C."/>
            <person name="Jen D."/>
            <person name="Larson L."/>
            <person name="Lewis B."/>
            <person name="Mehta T."/>
            <person name="Park D."/>
            <person name="Pearson M."/>
            <person name="Roberts A."/>
            <person name="Saif S."/>
            <person name="Shea T."/>
            <person name="Shenoy N."/>
            <person name="Sisk P."/>
            <person name="Stolte C."/>
            <person name="Sykes S."/>
            <person name="Walk T."/>
            <person name="White J."/>
            <person name="Yandava C."/>
            <person name="Allison M.J."/>
            <person name="Lander E."/>
            <person name="Nusbaum C."/>
            <person name="Galagan J."/>
            <person name="Birren B."/>
        </authorList>
    </citation>
    <scope>NUCLEOTIDE SEQUENCE [LARGE SCALE GENOMIC DNA]</scope>
    <source>
        <strain evidence="7 8">OXCC13</strain>
    </source>
</reference>
<evidence type="ECO:0000256" key="2">
    <source>
        <dbReference type="ARBA" id="ARBA00022691"/>
    </source>
</evidence>
<dbReference type="GO" id="GO:0005737">
    <property type="term" value="C:cytoplasm"/>
    <property type="evidence" value="ECO:0007669"/>
    <property type="project" value="TreeGrafter"/>
</dbReference>
<dbReference type="PANTHER" id="PTHR13932">
    <property type="entry name" value="COPROPORPHYRINIGEN III OXIDASE"/>
    <property type="match status" value="1"/>
</dbReference>
<dbReference type="Gene3D" id="3.20.20.70">
    <property type="entry name" value="Aldolase class I"/>
    <property type="match status" value="1"/>
</dbReference>
<sequence length="435" mass="48155">MTMAFEEEKKTMPPMAGMRREPSPWNGGTFAEFAPQAFMAGQQRPLALYVHVPFCHHHCTFCPFYINQTKKDFSAKYTALLLKEIADTAEVLKDVAHKRKVDVIYFGGGTPTDLEKDDMASVIRSLFDHFDISPDAEVTVEGRNTGFTAEKGQAWVTAGANRFSIGLQAANTQLRKKLGRLASREEAGATLNELADTGASVVIDLLYGLPGQTEEILIEDVRYISEQTRIAGLDLYELRMFPGSPLEKAIERGKMPAIPEFPEKARLFGAAYKNLIAGGFDHFSPRHWRRTPNERSLYNRLAGEQTDMIPFGSAAGGRLGTIGLSTARDIKSYTEMVERGEKPLGRITEAPLAVEKTGFDKELDMAFETIRVPAIDKWPDSLRESGSLLLAQWKKAGLLEGDVDGPGMGFTCAGFYWSSRMKKLLLEFAAEPVPA</sequence>
<dbReference type="GO" id="GO:0006779">
    <property type="term" value="P:porphyrin-containing compound biosynthetic process"/>
    <property type="evidence" value="ECO:0007669"/>
    <property type="project" value="TreeGrafter"/>
</dbReference>
<feature type="domain" description="Radical SAM core" evidence="6">
    <location>
        <begin position="40"/>
        <end position="286"/>
    </location>
</feature>
<dbReference type="Proteomes" id="UP000005089">
    <property type="component" value="Unassembled WGS sequence"/>
</dbReference>
<dbReference type="InterPro" id="IPR058240">
    <property type="entry name" value="rSAM_sf"/>
</dbReference>
<dbReference type="SFLD" id="SFLDG01065">
    <property type="entry name" value="anaerobic_coproporphyrinogen-I"/>
    <property type="match status" value="1"/>
</dbReference>
<dbReference type="Pfam" id="PF04055">
    <property type="entry name" value="Radical_SAM"/>
    <property type="match status" value="1"/>
</dbReference>
<keyword evidence="3" id="KW-0479">Metal-binding</keyword>
<dbReference type="SMART" id="SM00729">
    <property type="entry name" value="Elp3"/>
    <property type="match status" value="1"/>
</dbReference>
<protein>
    <submittedName>
        <fullName evidence="7">Radical SAM domain protein</fullName>
    </submittedName>
</protein>
<dbReference type="NCBIfam" id="TIGR04107">
    <property type="entry name" value="rSAM_HutW"/>
    <property type="match status" value="1"/>
</dbReference>
<dbReference type="HOGENOM" id="CLU_027579_4_0_4"/>
<dbReference type="SUPFAM" id="SSF102114">
    <property type="entry name" value="Radical SAM enzymes"/>
    <property type="match status" value="1"/>
</dbReference>